<dbReference type="Pfam" id="PF09369">
    <property type="entry name" value="MZB"/>
    <property type="match status" value="1"/>
</dbReference>
<sequence>MAMNLVRPAAAFGTLDRIAARSTAAVLGWSALRSQALRAHLLATMPAGGDPNAFLAEPIIEAAHGWAMARETFGSLAGTLLSESVVAALDGRDLPDPDGRERYRLPRDRHPYTHQLAAWRHLLADTPRSVLVTSGTGSGKTECFLVPLLEHLAQAAAARGGPLRGVQALMLYPLNALINSQRERLSDWTRPFKGDLRFCLYNGETKDQIPAAEQAKTPEEVRSRHLLRRDPPPVLVTNITMLEYMLIRKEDQPILQRSQGQLRYIILDEAHSYVGSQAAELSLLLRRVIRAFGVEPEQVRFVATSATIGRANDPRTLDALAAFLAEVAGVSRDAVSVVEGHRQPPTLPPVRDALALPTPEELAVADPLSLFDRLGSTPAFQRGFASLVAGPRTAAEWFKTVGVSPNHGDALLAAAARARKVLSGETPTHLQPLKVHGFHRTQGGLWACADSNCRGRAGTLLDGPDWPFGAVFQERLDRCTHCEAPVFEVVFCNQCGETALDALREADREGIERLTPARAARTEDEFLTELVEETPEANSEDPFATKETVDPHRVLITAPAASKARPVVLARATGTILDAGEPGTLALPLTSADQCPHCGVPFDGKGLRLQNFRVSGPFLLGSIVPELVSGAEPLAGNRETPGVLPAAGRQILTFTDSRQGTARLAAKLQRDAERNHVRALLYHGVQAQPFLTSDLRQTLEAKQAELAQVDAAIAANPALASVLSLGRRPIVDEIARLQPSEMRLTWADALQMIQKDEICRRWIREAIWTEREAAFSDETTFARFLVLREIIRQPRTANSLETMGLLRLCFHHIEERVTTSPSAFARHGGTLADWRDFLTLALTRVFRGNVAVDTDREILHWIMPDVPKRFIVPPGSNTYGDKKLRAWPQPYATSARRPIIVSLLAAGLKLDFDNPAHRDDLIACMGHAWEAIWPLLKADSVSGTQLDPEKITLAPVRAAYLCPITRRIVDRTFRGLSPNPRAPGDVFLPAEPIAMPSFPFAFGRSGVSAVEPDAIEAWLNEDTDVRALRQRGHWSDLHDRIARQDAFFRSAEHSAQQPGRRLRAYETAFRRGHINVLNCSTTMEMGVDIGSIGTVLMTNVPPSAASYRQRVGRAGRRGQAIALSLTLCKHRPTELSVFRNPLSLLTRTIAAPTVSLDSAVIAQRHVNALLLARFLAATGAELPKLEVGYFYGLYADGTRAAPGESPAEGLLGWIDAPTTRADAGLVADLSVLLRGTPFEARAEVAIDGTRDQLSELRSAFEQEWDVVRADLLVAAKERSAAHTALKIAMQRLTGEYLLAELASHSFLPAHGFPTDVVPFDNSNAFIKERRAPDQDDDASKRLRHRDAPSRQLDLAIRDYAPGSEIVLDGIVYRSAGVRLDWKRPASESSVPEIQSLRFAWRCERCGATDTAHRQPEACPSCGEAGRALKWHRYLRPSGFTCDPVTKPHSEIESVAFVPPRLPWVAARGGAWTSFSDPEVGRFRASRNGMVFHYTTGATEHGYAVCLCCGRAAPETGPREDAPPLPGEMLAHRPLRTSRKEQPICDAQDRPFAIQRHHYLGHETITDVLELQLTGLEGPAIGYPIAAALRDALAQKLGVEPGEIGFGITQTREAEGTEPRWSIFLFDRAAGGAGFSVWAGPHLVELLGSTRAILDCRHGQHCRQGCVDCVLSRDLENQTIDRIGALSFMKERVLPRLAIPAEDRLFAPAETFAEMQPLADAIMREMEKKPDVGLTLWIDGDPKDWDVARWPAVSLVRRLALRDRKVEIVGPKALLQGADESLRLTIFGLLMRSGATVRQVTKPRTVGAGVALAQVGDATSGILWASRSREGCLPGPAWGGDAEAPIVRGHSEGLMDSGDVIDATAFLRPAPDTVLIDVGSELNGAIEAFGSSFWQLLIAKVPVLAHYARGQTPLTSMDYSDRYLLAPLPLRLIIEVLAHAPGRTSQTTIRVATAQGGLNRHATSPSYIEHDWQHDPHCHAVTGTLLRGLSTRAVLHRGDKRNLPHGRTLTLRYADGTSVRIVLDQGVGYWRPLQRGTRFGFQLSAAGQAENLRTAKLQVQASSTHRTWIVVTRTAAASSSKPG</sequence>
<dbReference type="InterPro" id="IPR018973">
    <property type="entry name" value="MZB"/>
</dbReference>
<dbReference type="SUPFAM" id="SSF52540">
    <property type="entry name" value="P-loop containing nucleoside triphosphate hydrolases"/>
    <property type="match status" value="2"/>
</dbReference>
<protein>
    <submittedName>
        <fullName evidence="5">DEAD/DEAH box helicase</fullName>
    </submittedName>
</protein>
<dbReference type="Gene3D" id="3.40.50.300">
    <property type="entry name" value="P-loop containing nucleotide triphosphate hydrolases"/>
    <property type="match status" value="2"/>
</dbReference>
<organism evidence="5 6">
    <name type="scientific">Methylobacterium mesophilicum SR1.6/6</name>
    <dbReference type="NCBI Taxonomy" id="908290"/>
    <lineage>
        <taxon>Bacteria</taxon>
        <taxon>Pseudomonadati</taxon>
        <taxon>Pseudomonadota</taxon>
        <taxon>Alphaproteobacteria</taxon>
        <taxon>Hyphomicrobiales</taxon>
        <taxon>Methylobacteriaceae</taxon>
        <taxon>Methylobacterium</taxon>
    </lineage>
</organism>
<dbReference type="EMBL" id="CP043538">
    <property type="protein sequence ID" value="QGY03505.1"/>
    <property type="molecule type" value="Genomic_DNA"/>
</dbReference>
<dbReference type="PROSITE" id="PS51194">
    <property type="entry name" value="HELICASE_CTER"/>
    <property type="match status" value="1"/>
</dbReference>
<reference evidence="5 6" key="2">
    <citation type="journal article" date="2013" name="Genome Announc.">
        <title>Draft Genome Sequence of Methylobacterium mesophilicum Strain SR1.6/6, Isolated from Citrus sinensis.</title>
        <authorList>
            <person name="Marinho Almeida D."/>
            <person name="Dini-Andreote F."/>
            <person name="Camargo Neves A.A."/>
            <person name="Juca Ramos R.T."/>
            <person name="Andreote F.D."/>
            <person name="Carneiro A.R."/>
            <person name="Oliveira de Souza Lima A."/>
            <person name="Caracciolo Gomes de Sa P.H."/>
            <person name="Ribeiro Barbosa M.S."/>
            <person name="Araujo W.L."/>
            <person name="Silva A."/>
        </authorList>
    </citation>
    <scope>NUCLEOTIDE SEQUENCE [LARGE SCALE GENOMIC DNA]</scope>
    <source>
        <strain evidence="5 6">SR1.6/6</strain>
    </source>
</reference>
<evidence type="ECO:0000259" key="4">
    <source>
        <dbReference type="PROSITE" id="PS51194"/>
    </source>
</evidence>
<proteinExistence type="predicted"/>
<keyword evidence="1" id="KW-0547">Nucleotide-binding</keyword>
<evidence type="ECO:0000313" key="6">
    <source>
        <dbReference type="Proteomes" id="UP000012488"/>
    </source>
</evidence>
<dbReference type="PROSITE" id="PS51192">
    <property type="entry name" value="HELICASE_ATP_BIND_1"/>
    <property type="match status" value="1"/>
</dbReference>
<dbReference type="PANTHER" id="PTHR47957:SF3">
    <property type="entry name" value="ATP-DEPENDENT HELICASE HRQ1"/>
    <property type="match status" value="1"/>
</dbReference>
<dbReference type="GO" id="GO:0036297">
    <property type="term" value="P:interstrand cross-link repair"/>
    <property type="evidence" value="ECO:0007669"/>
    <property type="project" value="TreeGrafter"/>
</dbReference>
<dbReference type="KEGG" id="mmes:MMSR116_17595"/>
<dbReference type="GO" id="GO:0043138">
    <property type="term" value="F:3'-5' DNA helicase activity"/>
    <property type="evidence" value="ECO:0007669"/>
    <property type="project" value="TreeGrafter"/>
</dbReference>
<dbReference type="InterPro" id="IPR014001">
    <property type="entry name" value="Helicase_ATP-bd"/>
</dbReference>
<dbReference type="InterPro" id="IPR011545">
    <property type="entry name" value="DEAD/DEAH_box_helicase_dom"/>
</dbReference>
<dbReference type="GO" id="GO:0006289">
    <property type="term" value="P:nucleotide-excision repair"/>
    <property type="evidence" value="ECO:0007669"/>
    <property type="project" value="TreeGrafter"/>
</dbReference>
<name>A0A6B9FRB3_9HYPH</name>
<dbReference type="SMART" id="SM00487">
    <property type="entry name" value="DEXDc"/>
    <property type="match status" value="1"/>
</dbReference>
<dbReference type="SMART" id="SM00490">
    <property type="entry name" value="HELICc"/>
    <property type="match status" value="1"/>
</dbReference>
<dbReference type="InterPro" id="IPR001650">
    <property type="entry name" value="Helicase_C-like"/>
</dbReference>
<evidence type="ECO:0000259" key="3">
    <source>
        <dbReference type="PROSITE" id="PS51192"/>
    </source>
</evidence>
<dbReference type="Pfam" id="PF00271">
    <property type="entry name" value="Helicase_C"/>
    <property type="match status" value="1"/>
</dbReference>
<dbReference type="GO" id="GO:0005524">
    <property type="term" value="F:ATP binding"/>
    <property type="evidence" value="ECO:0007669"/>
    <property type="project" value="UniProtKB-KW"/>
</dbReference>
<feature type="domain" description="Helicase ATP-binding" evidence="3">
    <location>
        <begin position="121"/>
        <end position="326"/>
    </location>
</feature>
<dbReference type="OrthoDB" id="9815222at2"/>
<keyword evidence="2" id="KW-0067">ATP-binding</keyword>
<dbReference type="Proteomes" id="UP000012488">
    <property type="component" value="Chromosome"/>
</dbReference>
<evidence type="ECO:0000256" key="2">
    <source>
        <dbReference type="ARBA" id="ARBA00022840"/>
    </source>
</evidence>
<reference evidence="5 6" key="1">
    <citation type="journal article" date="2012" name="Genet. Mol. Biol.">
        <title>Analysis of 16S rRNA and mxaF genes revealing insights into Methylobacterium niche-specific plant association.</title>
        <authorList>
            <person name="Dourado M.N."/>
            <person name="Andreote F.D."/>
            <person name="Dini-Andreote F."/>
            <person name="Conti R."/>
            <person name="Araujo J.M."/>
            <person name="Araujo W.L."/>
        </authorList>
    </citation>
    <scope>NUCLEOTIDE SEQUENCE [LARGE SCALE GENOMIC DNA]</scope>
    <source>
        <strain evidence="5 6">SR1.6/6</strain>
    </source>
</reference>
<dbReference type="InterPro" id="IPR027417">
    <property type="entry name" value="P-loop_NTPase"/>
</dbReference>
<feature type="domain" description="Helicase C-terminal" evidence="4">
    <location>
        <begin position="1011"/>
        <end position="1161"/>
    </location>
</feature>
<gene>
    <name evidence="5" type="ORF">MMSR116_17595</name>
</gene>
<keyword evidence="5" id="KW-0347">Helicase</keyword>
<dbReference type="GO" id="GO:0003676">
    <property type="term" value="F:nucleic acid binding"/>
    <property type="evidence" value="ECO:0007669"/>
    <property type="project" value="InterPro"/>
</dbReference>
<keyword evidence="5" id="KW-0378">Hydrolase</keyword>
<dbReference type="PANTHER" id="PTHR47957">
    <property type="entry name" value="ATP-DEPENDENT HELICASE HRQ1"/>
    <property type="match status" value="1"/>
</dbReference>
<dbReference type="Pfam" id="PF00270">
    <property type="entry name" value="DEAD"/>
    <property type="match status" value="1"/>
</dbReference>
<evidence type="ECO:0000313" key="5">
    <source>
        <dbReference type="EMBL" id="QGY03505.1"/>
    </source>
</evidence>
<evidence type="ECO:0000256" key="1">
    <source>
        <dbReference type="ARBA" id="ARBA00022741"/>
    </source>
</evidence>
<accession>A0A6B9FRB3</accession>